<dbReference type="Gene3D" id="1.10.10.60">
    <property type="entry name" value="Homeodomain-like"/>
    <property type="match status" value="1"/>
</dbReference>
<organism evidence="4 5">
    <name type="scientific">Leifsonia virtsii</name>
    <dbReference type="NCBI Taxonomy" id="3035915"/>
    <lineage>
        <taxon>Bacteria</taxon>
        <taxon>Bacillati</taxon>
        <taxon>Actinomycetota</taxon>
        <taxon>Actinomycetes</taxon>
        <taxon>Micrococcales</taxon>
        <taxon>Microbacteriaceae</taxon>
        <taxon>Leifsonia</taxon>
    </lineage>
</organism>
<dbReference type="PANTHER" id="PTHR30055:SF235">
    <property type="entry name" value="TRANSCRIPTIONAL REGULATORY PROTEIN"/>
    <property type="match status" value="1"/>
</dbReference>
<dbReference type="InterPro" id="IPR009057">
    <property type="entry name" value="Homeodomain-like_sf"/>
</dbReference>
<dbReference type="SUPFAM" id="SSF46689">
    <property type="entry name" value="Homeodomain-like"/>
    <property type="match status" value="1"/>
</dbReference>
<feature type="DNA-binding region" description="H-T-H motif" evidence="2">
    <location>
        <begin position="35"/>
        <end position="54"/>
    </location>
</feature>
<dbReference type="SUPFAM" id="SSF48498">
    <property type="entry name" value="Tetracyclin repressor-like, C-terminal domain"/>
    <property type="match status" value="1"/>
</dbReference>
<dbReference type="Proteomes" id="UP001174210">
    <property type="component" value="Unassembled WGS sequence"/>
</dbReference>
<evidence type="ECO:0000256" key="1">
    <source>
        <dbReference type="ARBA" id="ARBA00023125"/>
    </source>
</evidence>
<name>A0ABT8J377_9MICO</name>
<dbReference type="Pfam" id="PF17920">
    <property type="entry name" value="TetR_C_16"/>
    <property type="match status" value="1"/>
</dbReference>
<dbReference type="Gene3D" id="1.10.357.10">
    <property type="entry name" value="Tetracycline Repressor, domain 2"/>
    <property type="match status" value="1"/>
</dbReference>
<dbReference type="InterPro" id="IPR036271">
    <property type="entry name" value="Tet_transcr_reg_TetR-rel_C_sf"/>
</dbReference>
<evidence type="ECO:0000313" key="5">
    <source>
        <dbReference type="Proteomes" id="UP001174210"/>
    </source>
</evidence>
<sequence length="178" mass="18932">MTAASSRAERRAATAAKILGAARAEFGEQGEDGATIRGIARRAGVDPSLVLQHYGTKQALFALAVRPATDLDAEDVPAHLTEVLAARLHDLPPATRALMRSMLTSPEAAAVMRDYLQERTENLAKTLTGEDAEARAAMVVAGILGITIARHFLELPPLADLDEAASARLLEGWLATLR</sequence>
<dbReference type="Pfam" id="PF00440">
    <property type="entry name" value="TetR_N"/>
    <property type="match status" value="1"/>
</dbReference>
<evidence type="ECO:0000259" key="3">
    <source>
        <dbReference type="PROSITE" id="PS50977"/>
    </source>
</evidence>
<gene>
    <name evidence="4" type="ORF">P5G59_18185</name>
</gene>
<reference evidence="4" key="1">
    <citation type="submission" date="2023-03" db="EMBL/GenBank/DDBJ databases">
        <title>MT1 and MT2 Draft Genomes of Novel Species.</title>
        <authorList>
            <person name="Venkateswaran K."/>
        </authorList>
    </citation>
    <scope>NUCLEOTIDE SEQUENCE</scope>
    <source>
        <strain evidence="4">F6_8S_P_1A</strain>
    </source>
</reference>
<dbReference type="EMBL" id="JAROCB010000005">
    <property type="protein sequence ID" value="MDN4599086.1"/>
    <property type="molecule type" value="Genomic_DNA"/>
</dbReference>
<keyword evidence="1 2" id="KW-0238">DNA-binding</keyword>
<evidence type="ECO:0000313" key="4">
    <source>
        <dbReference type="EMBL" id="MDN4599086.1"/>
    </source>
</evidence>
<comment type="caution">
    <text evidence="4">The sequence shown here is derived from an EMBL/GenBank/DDBJ whole genome shotgun (WGS) entry which is preliminary data.</text>
</comment>
<dbReference type="InterPro" id="IPR001647">
    <property type="entry name" value="HTH_TetR"/>
</dbReference>
<dbReference type="RefSeq" id="WP_301220430.1">
    <property type="nucleotide sequence ID" value="NZ_JAROCB010000005.1"/>
</dbReference>
<protein>
    <submittedName>
        <fullName evidence="4">TetR family transcriptional regulator</fullName>
    </submittedName>
</protein>
<dbReference type="PROSITE" id="PS50977">
    <property type="entry name" value="HTH_TETR_2"/>
    <property type="match status" value="1"/>
</dbReference>
<feature type="domain" description="HTH tetR-type" evidence="3">
    <location>
        <begin position="12"/>
        <end position="72"/>
    </location>
</feature>
<dbReference type="PRINTS" id="PR00455">
    <property type="entry name" value="HTHTETR"/>
</dbReference>
<proteinExistence type="predicted"/>
<dbReference type="InterPro" id="IPR041678">
    <property type="entry name" value="TetR_C_16"/>
</dbReference>
<keyword evidence="5" id="KW-1185">Reference proteome</keyword>
<dbReference type="PANTHER" id="PTHR30055">
    <property type="entry name" value="HTH-TYPE TRANSCRIPTIONAL REGULATOR RUTR"/>
    <property type="match status" value="1"/>
</dbReference>
<accession>A0ABT8J377</accession>
<evidence type="ECO:0000256" key="2">
    <source>
        <dbReference type="PROSITE-ProRule" id="PRU00335"/>
    </source>
</evidence>
<dbReference type="InterPro" id="IPR050109">
    <property type="entry name" value="HTH-type_TetR-like_transc_reg"/>
</dbReference>